<evidence type="ECO:0000256" key="1">
    <source>
        <dbReference type="PIRSR" id="PIRSR642288-1"/>
    </source>
</evidence>
<evidence type="ECO:0000313" key="5">
    <source>
        <dbReference type="Proteomes" id="UP000250572"/>
    </source>
</evidence>
<feature type="transmembrane region" description="Helical" evidence="2">
    <location>
        <begin position="308"/>
        <end position="341"/>
    </location>
</feature>
<evidence type="ECO:0000313" key="4">
    <source>
        <dbReference type="EMBL" id="PWA27214.1"/>
    </source>
</evidence>
<dbReference type="GO" id="GO:0005791">
    <property type="term" value="C:rough endoplasmic reticulum"/>
    <property type="evidence" value="ECO:0007669"/>
    <property type="project" value="TreeGrafter"/>
</dbReference>
<dbReference type="Pfam" id="PF04970">
    <property type="entry name" value="LRAT"/>
    <property type="match status" value="1"/>
</dbReference>
<feature type="domain" description="LRAT" evidence="3">
    <location>
        <begin position="162"/>
        <end position="289"/>
    </location>
</feature>
<keyword evidence="2" id="KW-0472">Membrane</keyword>
<proteinExistence type="predicted"/>
<name>A0A315VV26_GAMAF</name>
<dbReference type="AlphaFoldDB" id="A0A315VV26"/>
<dbReference type="PROSITE" id="PS51934">
    <property type="entry name" value="LRAT"/>
    <property type="match status" value="1"/>
</dbReference>
<reference evidence="4 5" key="1">
    <citation type="journal article" date="2018" name="G3 (Bethesda)">
        <title>A High-Quality Reference Genome for the Invasive Mosquitofish Gambusia affinis Using a Chicago Library.</title>
        <authorList>
            <person name="Hoffberg S.L."/>
            <person name="Troendle N.J."/>
            <person name="Glenn T.C."/>
            <person name="Mahmud O."/>
            <person name="Louha S."/>
            <person name="Chalopin D."/>
            <person name="Bennetzen J.L."/>
            <person name="Mauricio R."/>
        </authorList>
    </citation>
    <scope>NUCLEOTIDE SEQUENCE [LARGE SCALE GENOMIC DNA]</scope>
    <source>
        <strain evidence="4">NE01/NJP1002.9</strain>
        <tissue evidence="4">Muscle</tissue>
    </source>
</reference>
<dbReference type="STRING" id="33528.ENSGAFP00000020272"/>
<comment type="caution">
    <text evidence="4">The sequence shown here is derived from an EMBL/GenBank/DDBJ whole genome shotgun (WGS) entry which is preliminary data.</text>
</comment>
<dbReference type="EMBL" id="NHOQ01001073">
    <property type="protein sequence ID" value="PWA27214.1"/>
    <property type="molecule type" value="Genomic_DNA"/>
</dbReference>
<dbReference type="PANTHER" id="PTHR46678">
    <property type="entry name" value="LECITHIN RETINOL ACYLTRANSFERASE"/>
    <property type="match status" value="1"/>
</dbReference>
<evidence type="ECO:0000256" key="2">
    <source>
        <dbReference type="SAM" id="Phobius"/>
    </source>
</evidence>
<protein>
    <recommendedName>
        <fullName evidence="3">LRAT domain-containing protein</fullName>
    </recommendedName>
</protein>
<dbReference type="Gene3D" id="3.90.1720.10">
    <property type="entry name" value="endopeptidase domain like (from Nostoc punctiforme)"/>
    <property type="match status" value="1"/>
</dbReference>
<organism evidence="4 5">
    <name type="scientific">Gambusia affinis</name>
    <name type="common">Western mosquitofish</name>
    <name type="synonym">Heterandria affinis</name>
    <dbReference type="NCBI Taxonomy" id="33528"/>
    <lineage>
        <taxon>Eukaryota</taxon>
        <taxon>Metazoa</taxon>
        <taxon>Chordata</taxon>
        <taxon>Craniata</taxon>
        <taxon>Vertebrata</taxon>
        <taxon>Euteleostomi</taxon>
        <taxon>Actinopterygii</taxon>
        <taxon>Neopterygii</taxon>
        <taxon>Teleostei</taxon>
        <taxon>Neoteleostei</taxon>
        <taxon>Acanthomorphata</taxon>
        <taxon>Ovalentaria</taxon>
        <taxon>Atherinomorphae</taxon>
        <taxon>Cyprinodontiformes</taxon>
        <taxon>Poeciliidae</taxon>
        <taxon>Poeciliinae</taxon>
        <taxon>Gambusia</taxon>
    </lineage>
</organism>
<evidence type="ECO:0000259" key="3">
    <source>
        <dbReference type="PROSITE" id="PS51934"/>
    </source>
</evidence>
<feature type="transmembrane region" description="Helical" evidence="2">
    <location>
        <begin position="125"/>
        <end position="143"/>
    </location>
</feature>
<gene>
    <name evidence="4" type="ORF">CCH79_00013863</name>
</gene>
<dbReference type="GO" id="GO:0047173">
    <property type="term" value="F:phosphatidylcholine-retinol O-acyltransferase activity"/>
    <property type="evidence" value="ECO:0007669"/>
    <property type="project" value="InterPro"/>
</dbReference>
<dbReference type="InterPro" id="IPR042288">
    <property type="entry name" value="LRAT"/>
</dbReference>
<keyword evidence="5" id="KW-1185">Reference proteome</keyword>
<feature type="active site" description="Acyl-thioester intermediate" evidence="1">
    <location>
        <position position="273"/>
    </location>
</feature>
<dbReference type="GO" id="GO:0042572">
    <property type="term" value="P:retinol metabolic process"/>
    <property type="evidence" value="ECO:0007669"/>
    <property type="project" value="InterPro"/>
</dbReference>
<dbReference type="PANTHER" id="PTHR46678:SF2">
    <property type="entry name" value="LECITHIN RETINOL ACYLTRANSFERASE-LIKE-RELATED"/>
    <property type="match status" value="1"/>
</dbReference>
<keyword evidence="2" id="KW-1133">Transmembrane helix</keyword>
<keyword evidence="2" id="KW-0812">Transmembrane</keyword>
<sequence length="343" mass="38404">MRLTGMSFMVVSFREYQRLCHVSQVIPLSKPYSPMCRVASVHPPAGAVLLGTVEAVEGIASIATKVVTSTSSILRTVGMGELVVSRWIFSLPSQNSVLSSGERYPKPSLYWVQSRKKSTLPSRCVLLTAIMFLYQLLNFFFAASKKEEDSKYDLSLYKRGDLLEVPRTLFTHFGIYLGDNRVAHLIPDILPAITKDKSAIAKMVTNNRLLMGVITKVASVRVDSVVDFAYGSDILINHMDKVCSQPPLDGDEVARRAEKLLGSVTYSLLWYNCEHYVMYCRYGMAISYQTYQFCTTVRKIVFSRMSAYLTALCGVSFMLYLSCVTPLTVLLTALISFTIWMAS</sequence>
<dbReference type="InterPro" id="IPR007053">
    <property type="entry name" value="LRAT_dom"/>
</dbReference>
<accession>A0A315VV26</accession>
<dbReference type="GO" id="GO:0006776">
    <property type="term" value="P:vitamin A metabolic process"/>
    <property type="evidence" value="ECO:0007669"/>
    <property type="project" value="TreeGrafter"/>
</dbReference>
<dbReference type="Proteomes" id="UP000250572">
    <property type="component" value="Unassembled WGS sequence"/>
</dbReference>